<proteinExistence type="predicted"/>
<keyword evidence="2" id="KW-1185">Reference proteome</keyword>
<protein>
    <submittedName>
        <fullName evidence="1">7859_t:CDS:1</fullName>
    </submittedName>
</protein>
<accession>A0A9N9NFE4</accession>
<evidence type="ECO:0000313" key="1">
    <source>
        <dbReference type="EMBL" id="CAG8726893.1"/>
    </source>
</evidence>
<organism evidence="1 2">
    <name type="scientific">Funneliformis mosseae</name>
    <name type="common">Endomycorrhizal fungus</name>
    <name type="synonym">Glomus mosseae</name>
    <dbReference type="NCBI Taxonomy" id="27381"/>
    <lineage>
        <taxon>Eukaryota</taxon>
        <taxon>Fungi</taxon>
        <taxon>Fungi incertae sedis</taxon>
        <taxon>Mucoromycota</taxon>
        <taxon>Glomeromycotina</taxon>
        <taxon>Glomeromycetes</taxon>
        <taxon>Glomerales</taxon>
        <taxon>Glomeraceae</taxon>
        <taxon>Funneliformis</taxon>
    </lineage>
</organism>
<dbReference type="EMBL" id="CAJVPP010015450">
    <property type="protein sequence ID" value="CAG8726893.1"/>
    <property type="molecule type" value="Genomic_DNA"/>
</dbReference>
<dbReference type="Proteomes" id="UP000789375">
    <property type="component" value="Unassembled WGS sequence"/>
</dbReference>
<feature type="non-terminal residue" evidence="1">
    <location>
        <position position="1"/>
    </location>
</feature>
<evidence type="ECO:0000313" key="2">
    <source>
        <dbReference type="Proteomes" id="UP000789375"/>
    </source>
</evidence>
<dbReference type="AlphaFoldDB" id="A0A9N9NFE4"/>
<name>A0A9N9NFE4_FUNMO</name>
<sequence length="72" mass="8334">IPKFWSKIKGILTTGKNSSGNTVNMNLIQMECIKAFPIRSFYAEKKLYFRIIIPNKDERFTALDIISSYNSK</sequence>
<gene>
    <name evidence="1" type="ORF">FMOSSE_LOCUS15404</name>
</gene>
<feature type="non-terminal residue" evidence="1">
    <location>
        <position position="72"/>
    </location>
</feature>
<comment type="caution">
    <text evidence="1">The sequence shown here is derived from an EMBL/GenBank/DDBJ whole genome shotgun (WGS) entry which is preliminary data.</text>
</comment>
<reference evidence="1" key="1">
    <citation type="submission" date="2021-06" db="EMBL/GenBank/DDBJ databases">
        <authorList>
            <person name="Kallberg Y."/>
            <person name="Tangrot J."/>
            <person name="Rosling A."/>
        </authorList>
    </citation>
    <scope>NUCLEOTIDE SEQUENCE</scope>
    <source>
        <strain evidence="1">87-6 pot B 2015</strain>
    </source>
</reference>